<dbReference type="GO" id="GO:0005829">
    <property type="term" value="C:cytosol"/>
    <property type="evidence" value="ECO:0007669"/>
    <property type="project" value="TreeGrafter"/>
</dbReference>
<evidence type="ECO:0000313" key="4">
    <source>
        <dbReference type="EMBL" id="TMI81420.1"/>
    </source>
</evidence>
<dbReference type="InterPro" id="IPR049517">
    <property type="entry name" value="ACX-like_C"/>
</dbReference>
<feature type="domain" description="Hydantoinase A/oxoprolinase" evidence="1">
    <location>
        <begin position="197"/>
        <end position="479"/>
    </location>
</feature>
<evidence type="ECO:0000259" key="1">
    <source>
        <dbReference type="Pfam" id="PF01968"/>
    </source>
</evidence>
<reference evidence="4 5" key="1">
    <citation type="journal article" date="2019" name="Nat. Microbiol.">
        <title>Mediterranean grassland soil C-N compound turnover is dependent on rainfall and depth, and is mediated by genomically divergent microorganisms.</title>
        <authorList>
            <person name="Diamond S."/>
            <person name="Andeer P.F."/>
            <person name="Li Z."/>
            <person name="Crits-Christoph A."/>
            <person name="Burstein D."/>
            <person name="Anantharaman K."/>
            <person name="Lane K.R."/>
            <person name="Thomas B.C."/>
            <person name="Pan C."/>
            <person name="Northen T.R."/>
            <person name="Banfield J.F."/>
        </authorList>
    </citation>
    <scope>NUCLEOTIDE SEQUENCE [LARGE SCALE GENOMIC DNA]</scope>
    <source>
        <strain evidence="4">NP_7</strain>
    </source>
</reference>
<proteinExistence type="predicted"/>
<dbReference type="EMBL" id="VBAO01000173">
    <property type="protein sequence ID" value="TMI81420.1"/>
    <property type="molecule type" value="Genomic_DNA"/>
</dbReference>
<dbReference type="Proteomes" id="UP000320048">
    <property type="component" value="Unassembled WGS sequence"/>
</dbReference>
<dbReference type="InterPro" id="IPR045079">
    <property type="entry name" value="Oxoprolinase-like"/>
</dbReference>
<dbReference type="GO" id="GO:0017168">
    <property type="term" value="F:5-oxoprolinase (ATP-hydrolyzing) activity"/>
    <property type="evidence" value="ECO:0007669"/>
    <property type="project" value="TreeGrafter"/>
</dbReference>
<accession>A0A537JD56</accession>
<dbReference type="PANTHER" id="PTHR11365">
    <property type="entry name" value="5-OXOPROLINASE RELATED"/>
    <property type="match status" value="1"/>
</dbReference>
<dbReference type="GO" id="GO:0006749">
    <property type="term" value="P:glutathione metabolic process"/>
    <property type="evidence" value="ECO:0007669"/>
    <property type="project" value="TreeGrafter"/>
</dbReference>
<organism evidence="4 5">
    <name type="scientific">Candidatus Segetimicrobium genomatis</name>
    <dbReference type="NCBI Taxonomy" id="2569760"/>
    <lineage>
        <taxon>Bacteria</taxon>
        <taxon>Bacillati</taxon>
        <taxon>Candidatus Sysuimicrobiota</taxon>
        <taxon>Candidatus Sysuimicrobiia</taxon>
        <taxon>Candidatus Sysuimicrobiales</taxon>
        <taxon>Candidatus Segetimicrobiaceae</taxon>
        <taxon>Candidatus Segetimicrobium</taxon>
    </lineage>
</organism>
<comment type="caution">
    <text evidence="4">The sequence shown here is derived from an EMBL/GenBank/DDBJ whole genome shotgun (WGS) entry which is preliminary data.</text>
</comment>
<evidence type="ECO:0000313" key="5">
    <source>
        <dbReference type="Proteomes" id="UP000320048"/>
    </source>
</evidence>
<dbReference type="InterPro" id="IPR002821">
    <property type="entry name" value="Hydantoinase_A"/>
</dbReference>
<gene>
    <name evidence="4" type="ORF">E6H04_06775</name>
</gene>
<protein>
    <submittedName>
        <fullName evidence="4">Hydantoinase/oxoprolinase family protein</fullName>
    </submittedName>
</protein>
<dbReference type="InterPro" id="IPR008040">
    <property type="entry name" value="Hydant_A_N"/>
</dbReference>
<dbReference type="AlphaFoldDB" id="A0A537JD56"/>
<sequence length="675" mass="71345">MGGTFTDLVMVLEQTGEVHIAKTPTTPSDPALGLITGVRQLLDASRASPHEVSHLLFASTVATNAVLQLAGARIGLIVTKGFRHILEIGRANIPGRLTNELTYRRPERLVPLERVREVDERCLADGRVLRPLDDDGTGAAIRELVGQRVECIAVALLHSYANPAHERRIRDLGAELAPGIPFTLSSDVLPQYREYERTMTTVLNAYVMPVMERTVRGIERRLQESGLTPALAVVRSDGGLMSADAVVGRPVSTVLSGPAAGVSGAAFVARLAGYANAISLDMGGTSTDVSLAAGGAARIRAEASIGEYPVKIPITDVVTIGAGGGSIAYVSSNGTLHVGPRSAGAEPGPVCYDRGGTEVTVTDANLALGRLPPALLGGAIRLNADRSREALGALAQRLRMDLVQLAHGILTIANEKMLGALRVVSVQRGYDPRDFALIPFGGAGPMHSGDLSRLLGIRTSVIPPVPGVLSAMGALVSDISCVFTRTRIQAVDRLVLADVTDVQAALATEAQAWLQAEGVAPERRELLHSADLRYVGQAYEVSVPASGSFTPERIAAAVEAFHAEHRRLYGFDWRGQVPVEMVAITVTGRGRVRQIAMAPRGRNGGTAADARTGARPAYFDGRFVDTPCFDRRGLGPGASVSGPAVIEQLDCTTVVLPGQAARVDGYLNLVVQEER</sequence>
<evidence type="ECO:0000259" key="2">
    <source>
        <dbReference type="Pfam" id="PF05378"/>
    </source>
</evidence>
<dbReference type="PANTHER" id="PTHR11365:SF23">
    <property type="entry name" value="HYPOTHETICAL 5-OXOPROLINASE (EUROFUNG)-RELATED"/>
    <property type="match status" value="1"/>
</dbReference>
<feature type="domain" description="Hydantoinase/oxoprolinase N-terminal" evidence="2">
    <location>
        <begin position="1"/>
        <end position="172"/>
    </location>
</feature>
<dbReference type="Pfam" id="PF19278">
    <property type="entry name" value="Hydant_A_C"/>
    <property type="match status" value="1"/>
</dbReference>
<dbReference type="Pfam" id="PF01968">
    <property type="entry name" value="Hydantoinase_A"/>
    <property type="match status" value="1"/>
</dbReference>
<feature type="domain" description="Acetophenone carboxylase-like C-terminal" evidence="3">
    <location>
        <begin position="498"/>
        <end position="666"/>
    </location>
</feature>
<evidence type="ECO:0000259" key="3">
    <source>
        <dbReference type="Pfam" id="PF19278"/>
    </source>
</evidence>
<dbReference type="Pfam" id="PF05378">
    <property type="entry name" value="Hydant_A_N"/>
    <property type="match status" value="1"/>
</dbReference>
<name>A0A537JD56_9BACT</name>